<dbReference type="Proteomes" id="UP000050424">
    <property type="component" value="Unassembled WGS sequence"/>
</dbReference>
<comment type="caution">
    <text evidence="2">The sequence shown here is derived from an EMBL/GenBank/DDBJ whole genome shotgun (WGS) entry which is preliminary data.</text>
</comment>
<protein>
    <submittedName>
        <fullName evidence="2">Uncharacterized protein</fullName>
    </submittedName>
</protein>
<evidence type="ECO:0000256" key="1">
    <source>
        <dbReference type="SAM" id="MobiDB-lite"/>
    </source>
</evidence>
<dbReference type="OrthoDB" id="4850485at2759"/>
<keyword evidence="3" id="KW-1185">Reference proteome</keyword>
<accession>A0A0P7BST5</accession>
<gene>
    <name evidence="2" type="ORF">AK830_g2113</name>
</gene>
<dbReference type="EMBL" id="LKCW01000019">
    <property type="protein sequence ID" value="KPM44446.1"/>
    <property type="molecule type" value="Genomic_DNA"/>
</dbReference>
<organism evidence="2 3">
    <name type="scientific">Neonectria ditissima</name>
    <dbReference type="NCBI Taxonomy" id="78410"/>
    <lineage>
        <taxon>Eukaryota</taxon>
        <taxon>Fungi</taxon>
        <taxon>Dikarya</taxon>
        <taxon>Ascomycota</taxon>
        <taxon>Pezizomycotina</taxon>
        <taxon>Sordariomycetes</taxon>
        <taxon>Hypocreomycetidae</taxon>
        <taxon>Hypocreales</taxon>
        <taxon>Nectriaceae</taxon>
        <taxon>Neonectria</taxon>
    </lineage>
</organism>
<proteinExistence type="predicted"/>
<feature type="compositionally biased region" description="Polar residues" evidence="1">
    <location>
        <begin position="55"/>
        <end position="67"/>
    </location>
</feature>
<dbReference type="AlphaFoldDB" id="A0A0P7BST5"/>
<feature type="region of interest" description="Disordered" evidence="1">
    <location>
        <begin position="1"/>
        <end position="121"/>
    </location>
</feature>
<evidence type="ECO:0000313" key="2">
    <source>
        <dbReference type="EMBL" id="KPM44446.1"/>
    </source>
</evidence>
<feature type="compositionally biased region" description="Basic and acidic residues" evidence="1">
    <location>
        <begin position="101"/>
        <end position="112"/>
    </location>
</feature>
<reference evidence="2 3" key="1">
    <citation type="submission" date="2015-09" db="EMBL/GenBank/DDBJ databases">
        <title>Draft genome of a European isolate of the apple canker pathogen Neonectria ditissima.</title>
        <authorList>
            <person name="Gomez-Cortecero A."/>
            <person name="Harrison R.J."/>
            <person name="Armitage A.D."/>
        </authorList>
    </citation>
    <scope>NUCLEOTIDE SEQUENCE [LARGE SCALE GENOMIC DNA]</scope>
    <source>
        <strain evidence="2 3">R09/05</strain>
    </source>
</reference>
<sequence length="121" mass="13386">MVDTEERNVEDALEEDAANPTTEDVAEELQETKTELQDATNPDASETQRDAALTNAGSDLTETSTNLGEEWDTEGNDLSQEENKDLSGAKVAVDAVEEQGTEIKEGEEEQRSRTRNLRTKR</sequence>
<evidence type="ECO:0000313" key="3">
    <source>
        <dbReference type="Proteomes" id="UP000050424"/>
    </source>
</evidence>
<name>A0A0P7BST5_9HYPO</name>
<feature type="compositionally biased region" description="Basic and acidic residues" evidence="1">
    <location>
        <begin position="1"/>
        <end position="10"/>
    </location>
</feature>